<gene>
    <name evidence="3" type="ORF">CLV31_102102</name>
</gene>
<comment type="similarity">
    <text evidence="1">Belongs to the UPF0332 family.</text>
</comment>
<evidence type="ECO:0000256" key="1">
    <source>
        <dbReference type="ARBA" id="ARBA00038248"/>
    </source>
</evidence>
<organism evidence="3 4">
    <name type="scientific">Algoriphagus aquaeductus</name>
    <dbReference type="NCBI Taxonomy" id="475299"/>
    <lineage>
        <taxon>Bacteria</taxon>
        <taxon>Pseudomonadati</taxon>
        <taxon>Bacteroidota</taxon>
        <taxon>Cytophagia</taxon>
        <taxon>Cytophagales</taxon>
        <taxon>Cyclobacteriaceae</taxon>
        <taxon>Algoriphagus</taxon>
    </lineage>
</organism>
<dbReference type="Pfam" id="PF05168">
    <property type="entry name" value="HEPN"/>
    <property type="match status" value="1"/>
</dbReference>
<proteinExistence type="inferred from homology"/>
<feature type="domain" description="HEPN" evidence="2">
    <location>
        <begin position="10"/>
        <end position="123"/>
    </location>
</feature>
<dbReference type="Gene3D" id="1.20.120.330">
    <property type="entry name" value="Nucleotidyltransferases domain 2"/>
    <property type="match status" value="1"/>
</dbReference>
<name>A0A326S8A7_9BACT</name>
<dbReference type="OrthoDB" id="1494057at2"/>
<keyword evidence="4" id="KW-1185">Reference proteome</keyword>
<protein>
    <submittedName>
        <fullName evidence="3">Uncharacterized protein (UPF0332 family)</fullName>
    </submittedName>
</protein>
<dbReference type="PANTHER" id="PTHR36565">
    <property type="entry name" value="UPF0332 PROTEIN TM_1000"/>
    <property type="match status" value="1"/>
</dbReference>
<evidence type="ECO:0000313" key="4">
    <source>
        <dbReference type="Proteomes" id="UP000248917"/>
    </source>
</evidence>
<evidence type="ECO:0000259" key="2">
    <source>
        <dbReference type="Pfam" id="PF05168"/>
    </source>
</evidence>
<dbReference type="EMBL" id="QKTX01000002">
    <property type="protein sequence ID" value="PZV86207.1"/>
    <property type="molecule type" value="Genomic_DNA"/>
</dbReference>
<dbReference type="RefSeq" id="WP_111391366.1">
    <property type="nucleotide sequence ID" value="NZ_QKTX01000002.1"/>
</dbReference>
<evidence type="ECO:0000313" key="3">
    <source>
        <dbReference type="EMBL" id="PZV86207.1"/>
    </source>
</evidence>
<reference evidence="3 4" key="1">
    <citation type="submission" date="2018-06" db="EMBL/GenBank/DDBJ databases">
        <title>Genomic Encyclopedia of Archaeal and Bacterial Type Strains, Phase II (KMG-II): from individual species to whole genera.</title>
        <authorList>
            <person name="Goeker M."/>
        </authorList>
    </citation>
    <scope>NUCLEOTIDE SEQUENCE [LARGE SCALE GENOMIC DNA]</scope>
    <source>
        <strain evidence="3 4">T4</strain>
    </source>
</reference>
<dbReference type="InterPro" id="IPR052226">
    <property type="entry name" value="UPF0332_toxin"/>
</dbReference>
<dbReference type="PANTHER" id="PTHR36565:SF1">
    <property type="entry name" value="UPF0332 PROTEIN TM_1000"/>
    <property type="match status" value="1"/>
</dbReference>
<accession>A0A326S8A7</accession>
<comment type="caution">
    <text evidence="3">The sequence shown here is derived from an EMBL/GenBank/DDBJ whole genome shotgun (WGS) entry which is preliminary data.</text>
</comment>
<sequence length="135" mass="15810">MSSSKRDLVKYRLERAFETYEDALLLATNKKWNSAINRLYYAAFYAVSALILLQNQTSFTHNGVKISFSVRFIKTGLIEVFYGKLYSQLFSWRQKGDYDDLFDFDEETVLPYLDPVKKLIERIGNLIKETLDKTP</sequence>
<dbReference type="AlphaFoldDB" id="A0A326S8A7"/>
<dbReference type="Proteomes" id="UP000248917">
    <property type="component" value="Unassembled WGS sequence"/>
</dbReference>
<dbReference type="InterPro" id="IPR007842">
    <property type="entry name" value="HEPN_dom"/>
</dbReference>